<reference evidence="2 3" key="1">
    <citation type="journal article" date="2020" name="Mol. Biol. Evol.">
        <title>Distinct Expression and Methylation Patterns for Genes with Different Fates following a Single Whole-Genome Duplication in Flowering Plants.</title>
        <authorList>
            <person name="Shi T."/>
            <person name="Rahmani R.S."/>
            <person name="Gugger P.F."/>
            <person name="Wang M."/>
            <person name="Li H."/>
            <person name="Zhang Y."/>
            <person name="Li Z."/>
            <person name="Wang Q."/>
            <person name="Van de Peer Y."/>
            <person name="Marchal K."/>
            <person name="Chen J."/>
        </authorList>
    </citation>
    <scope>NUCLEOTIDE SEQUENCE [LARGE SCALE GENOMIC DNA]</scope>
    <source>
        <tissue evidence="2">Leaf</tissue>
    </source>
</reference>
<accession>A0A822ZSF2</accession>
<keyword evidence="1" id="KW-0472">Membrane</keyword>
<name>A0A822ZSF2_NELNU</name>
<organism evidence="2 3">
    <name type="scientific">Nelumbo nucifera</name>
    <name type="common">Sacred lotus</name>
    <dbReference type="NCBI Taxonomy" id="4432"/>
    <lineage>
        <taxon>Eukaryota</taxon>
        <taxon>Viridiplantae</taxon>
        <taxon>Streptophyta</taxon>
        <taxon>Embryophyta</taxon>
        <taxon>Tracheophyta</taxon>
        <taxon>Spermatophyta</taxon>
        <taxon>Magnoliopsida</taxon>
        <taxon>Proteales</taxon>
        <taxon>Nelumbonaceae</taxon>
        <taxon>Nelumbo</taxon>
    </lineage>
</organism>
<feature type="transmembrane region" description="Helical" evidence="1">
    <location>
        <begin position="51"/>
        <end position="69"/>
    </location>
</feature>
<sequence length="112" mass="13141">MLEDVYPMCFEDNNQGNNLEISLEEPCGDVETFLQFIEDAKEPLWSGNKHFTVMTFIVTILHLKSLYGVRWRKLMYVHMIVCFWGDNEGKDKCDKCGHPRWKSGNYSEVDDL</sequence>
<protein>
    <submittedName>
        <fullName evidence="2">Uncharacterized protein</fullName>
    </submittedName>
</protein>
<dbReference type="Proteomes" id="UP000607653">
    <property type="component" value="Unassembled WGS sequence"/>
</dbReference>
<dbReference type="AlphaFoldDB" id="A0A822ZSF2"/>
<proteinExistence type="predicted"/>
<dbReference type="EMBL" id="DUZY01000008">
    <property type="protein sequence ID" value="DAD47430.1"/>
    <property type="molecule type" value="Genomic_DNA"/>
</dbReference>
<evidence type="ECO:0000313" key="3">
    <source>
        <dbReference type="Proteomes" id="UP000607653"/>
    </source>
</evidence>
<evidence type="ECO:0000256" key="1">
    <source>
        <dbReference type="SAM" id="Phobius"/>
    </source>
</evidence>
<evidence type="ECO:0000313" key="2">
    <source>
        <dbReference type="EMBL" id="DAD47430.1"/>
    </source>
</evidence>
<comment type="caution">
    <text evidence="2">The sequence shown here is derived from an EMBL/GenBank/DDBJ whole genome shotgun (WGS) entry which is preliminary data.</text>
</comment>
<keyword evidence="3" id="KW-1185">Reference proteome</keyword>
<gene>
    <name evidence="2" type="ORF">HUJ06_017367</name>
</gene>
<keyword evidence="1" id="KW-0812">Transmembrane</keyword>
<keyword evidence="1" id="KW-1133">Transmembrane helix</keyword>